<dbReference type="EMBL" id="GGYP01000704">
    <property type="protein sequence ID" value="MDE45475.1"/>
    <property type="molecule type" value="Transcribed_RNA"/>
</dbReference>
<dbReference type="SUPFAM" id="SSF101690">
    <property type="entry name" value="PAZ domain"/>
    <property type="match status" value="1"/>
</dbReference>
<evidence type="ECO:0000256" key="3">
    <source>
        <dbReference type="ARBA" id="ARBA00022490"/>
    </source>
</evidence>
<feature type="compositionally biased region" description="Basic and acidic residues" evidence="7">
    <location>
        <begin position="104"/>
        <end position="114"/>
    </location>
</feature>
<sequence length="897" mass="101753">MSSRGSPPSKQARAGEEQERQAAAASTPTASSSSGAGAGTAGESPEERSRRIAARRPSDEARRPLGHGTISASDDIIVVDEPAATSSGRPGEAGGSGQRGRGGYHAEARPREPRREIVTCPENVVSTCVQDQSKFRMVDVMANFIRVEPMKERHIWQYRVEFEPNVESRPARRLLFKEGTENVFSKRPGFDGMHDVYCSQKLAEKVTTMNVEHPLEKGLNIEMKIICVREVDWTSFEMMRCYNMHMKKFLHLLEFYQITATGSWVHSDLATPIGDGKMLSMIRGYRTATNTYDGNKILVNLESVHKLMQRRNVFQIMASIREQKPANLREALKSELIGKLVITNYNKRIYRIEDIRFDLKPTDTFTDKRDSREISYLEYFKTRHNEVILEVTQPMLQVVPNNKRGRNERGNEDQTREILLVPELCNITGLTEQQRNDNRLKMDLIRSSQVAPADRVSQLRAFLGKFHANVEICNLLKEWGYSYDNDPVKMKTHVLPVTKIGFKPDKAAFNPVNPNTADFNVNDLARIPQLDNLVVITTRIDLANKQTIMGNLKRGFDKVRLRPVNVKQIDIKEGDAPSHYIGALRSLPQETTACVVVMHNQNKERYDSIKKIATVERGLITQVVTAKLMLDPKKITGACVKIAIQIAAKIGGEPWWADIPLKRSMICGYDTFRDTAKRGLNYGAFLASMNDQYSRWYSKADAHDQADQISIQLADAYTDSLKKYKELNGNYPDRVFIYRDGAGEGQLATIYDTELVKLREAVKKVDENIRMTMIIVNKRTGARFYMRNNNTFTNPPPGTAIDRTVTRQGRFDFYLISQSTRNGTVAPTYYNIIHDESNMAPELHQMLAFKLSLMYYNWSGTVRVPAPCQYAHKLAALCGEHLHSQPNASLNDRLHFL</sequence>
<dbReference type="Gene3D" id="3.30.420.10">
    <property type="entry name" value="Ribonuclease H-like superfamily/Ribonuclease H"/>
    <property type="match status" value="1"/>
</dbReference>
<reference evidence="10" key="1">
    <citation type="submission" date="2018-10" db="EMBL/GenBank/DDBJ databases">
        <title>Transcriptome assembly of Aceria tosichella (Wheat curl mite) Type 2.</title>
        <authorList>
            <person name="Scully E.D."/>
            <person name="Geib S.M."/>
            <person name="Palmer N.A."/>
            <person name="Gupta A.K."/>
            <person name="Sarath G."/>
            <person name="Tatineni S."/>
        </authorList>
    </citation>
    <scope>NUCLEOTIDE SEQUENCE</scope>
    <source>
        <strain evidence="10">LincolnNE</strain>
    </source>
</reference>
<evidence type="ECO:0000313" key="10">
    <source>
        <dbReference type="EMBL" id="MDE45475.1"/>
    </source>
</evidence>
<comment type="similarity">
    <text evidence="6">Belongs to the argonaute family. Piwi subfamily.</text>
</comment>
<feature type="compositionally biased region" description="Gly residues" evidence="7">
    <location>
        <begin position="91"/>
        <end position="103"/>
    </location>
</feature>
<proteinExistence type="inferred from homology"/>
<dbReference type="Gene3D" id="2.170.260.10">
    <property type="entry name" value="paz domain"/>
    <property type="match status" value="1"/>
</dbReference>
<dbReference type="GO" id="GO:0005737">
    <property type="term" value="C:cytoplasm"/>
    <property type="evidence" value="ECO:0007669"/>
    <property type="project" value="UniProtKB-SubCell"/>
</dbReference>
<dbReference type="SMART" id="SM00950">
    <property type="entry name" value="Piwi"/>
    <property type="match status" value="1"/>
</dbReference>
<dbReference type="PROSITE" id="PS50821">
    <property type="entry name" value="PAZ"/>
    <property type="match status" value="1"/>
</dbReference>
<dbReference type="CDD" id="cd04658">
    <property type="entry name" value="Piwi_piwi-like_Euk"/>
    <property type="match status" value="1"/>
</dbReference>
<keyword evidence="3" id="KW-0963">Cytoplasm</keyword>
<feature type="domain" description="Piwi" evidence="9">
    <location>
        <begin position="593"/>
        <end position="883"/>
    </location>
</feature>
<evidence type="ECO:0000256" key="6">
    <source>
        <dbReference type="ARBA" id="ARBA00038291"/>
    </source>
</evidence>
<feature type="compositionally biased region" description="Basic and acidic residues" evidence="7">
    <location>
        <begin position="45"/>
        <end position="63"/>
    </location>
</feature>
<evidence type="ECO:0000256" key="7">
    <source>
        <dbReference type="SAM" id="MobiDB-lite"/>
    </source>
</evidence>
<organism evidence="10">
    <name type="scientific">Aceria tosichella</name>
    <name type="common">wheat curl mite</name>
    <dbReference type="NCBI Taxonomy" id="561515"/>
    <lineage>
        <taxon>Eukaryota</taxon>
        <taxon>Metazoa</taxon>
        <taxon>Ecdysozoa</taxon>
        <taxon>Arthropoda</taxon>
        <taxon>Chelicerata</taxon>
        <taxon>Arachnida</taxon>
        <taxon>Acari</taxon>
        <taxon>Acariformes</taxon>
        <taxon>Trombidiformes</taxon>
        <taxon>Prostigmata</taxon>
        <taxon>Eupodina</taxon>
        <taxon>Eriophyoidea</taxon>
        <taxon>Eriophyidae</taxon>
        <taxon>Eriophyinae</taxon>
        <taxon>Aceriini</taxon>
        <taxon>Aceria</taxon>
    </lineage>
</organism>
<evidence type="ECO:0000256" key="1">
    <source>
        <dbReference type="ARBA" id="ARBA00004496"/>
    </source>
</evidence>
<name>A0A6G1S4P7_9ACAR</name>
<dbReference type="InterPro" id="IPR003165">
    <property type="entry name" value="Piwi"/>
</dbReference>
<dbReference type="GO" id="GO:0034587">
    <property type="term" value="P:piRNA processing"/>
    <property type="evidence" value="ECO:0007669"/>
    <property type="project" value="UniProtKB-ARBA"/>
</dbReference>
<dbReference type="AlphaFoldDB" id="A0A6G1S4P7"/>
<dbReference type="InterPro" id="IPR003100">
    <property type="entry name" value="PAZ_dom"/>
</dbReference>
<keyword evidence="4" id="KW-0694">RNA-binding</keyword>
<dbReference type="FunFam" id="2.170.260.10:FF:000003">
    <property type="entry name" value="Piwi-like RNA-mediated gene silencing 2"/>
    <property type="match status" value="1"/>
</dbReference>
<dbReference type="CDD" id="cd02845">
    <property type="entry name" value="PAZ_piwi_like"/>
    <property type="match status" value="1"/>
</dbReference>
<feature type="compositionally biased region" description="Low complexity" evidence="7">
    <location>
        <begin position="21"/>
        <end position="35"/>
    </location>
</feature>
<dbReference type="InterPro" id="IPR012337">
    <property type="entry name" value="RNaseH-like_sf"/>
</dbReference>
<dbReference type="Gene3D" id="3.40.50.2300">
    <property type="match status" value="1"/>
</dbReference>
<feature type="domain" description="PAZ" evidence="8">
    <location>
        <begin position="312"/>
        <end position="429"/>
    </location>
</feature>
<keyword evidence="5" id="KW-0943">RNA-mediated gene silencing</keyword>
<dbReference type="PROSITE" id="PS50822">
    <property type="entry name" value="PIWI"/>
    <property type="match status" value="1"/>
</dbReference>
<feature type="region of interest" description="Disordered" evidence="7">
    <location>
        <begin position="1"/>
        <end position="114"/>
    </location>
</feature>
<dbReference type="InterPro" id="IPR036397">
    <property type="entry name" value="RNaseH_sf"/>
</dbReference>
<dbReference type="Pfam" id="PF23278">
    <property type="entry name" value="Piwi_N"/>
    <property type="match status" value="1"/>
</dbReference>
<evidence type="ECO:0000256" key="5">
    <source>
        <dbReference type="ARBA" id="ARBA00023158"/>
    </source>
</evidence>
<dbReference type="GO" id="GO:0003723">
    <property type="term" value="F:RNA binding"/>
    <property type="evidence" value="ECO:0007669"/>
    <property type="project" value="UniProtKB-KW"/>
</dbReference>
<evidence type="ECO:0000256" key="2">
    <source>
        <dbReference type="ARBA" id="ARBA00022473"/>
    </source>
</evidence>
<dbReference type="SMART" id="SM00949">
    <property type="entry name" value="PAZ"/>
    <property type="match status" value="1"/>
</dbReference>
<dbReference type="PANTHER" id="PTHR22891">
    <property type="entry name" value="EUKARYOTIC TRANSLATION INITIATION FACTOR 2C"/>
    <property type="match status" value="1"/>
</dbReference>
<comment type="subcellular location">
    <subcellularLocation>
        <location evidence="1">Cytoplasm</location>
    </subcellularLocation>
</comment>
<keyword evidence="2" id="KW-0217">Developmental protein</keyword>
<protein>
    <submittedName>
        <fullName evidence="10">Piwi-like protein 1</fullName>
    </submittedName>
</protein>
<dbReference type="SUPFAM" id="SSF53098">
    <property type="entry name" value="Ribonuclease H-like"/>
    <property type="match status" value="1"/>
</dbReference>
<dbReference type="InterPro" id="IPR036085">
    <property type="entry name" value="PAZ_dom_sf"/>
</dbReference>
<accession>A0A6G1S4P7</accession>
<evidence type="ECO:0000259" key="9">
    <source>
        <dbReference type="PROSITE" id="PS50822"/>
    </source>
</evidence>
<gene>
    <name evidence="10" type="primary">PIWIL1_5</name>
    <name evidence="10" type="ORF">g.19127</name>
</gene>
<dbReference type="Pfam" id="PF02170">
    <property type="entry name" value="PAZ"/>
    <property type="match status" value="1"/>
</dbReference>
<evidence type="ECO:0000256" key="4">
    <source>
        <dbReference type="ARBA" id="ARBA00022884"/>
    </source>
</evidence>
<evidence type="ECO:0000259" key="8">
    <source>
        <dbReference type="PROSITE" id="PS50821"/>
    </source>
</evidence>
<dbReference type="Pfam" id="PF02171">
    <property type="entry name" value="Piwi"/>
    <property type="match status" value="1"/>
</dbReference>